<feature type="transmembrane region" description="Helical" evidence="1">
    <location>
        <begin position="12"/>
        <end position="35"/>
    </location>
</feature>
<dbReference type="EMBL" id="BRXR01000001">
    <property type="protein sequence ID" value="GLC31405.1"/>
    <property type="molecule type" value="Genomic_DNA"/>
</dbReference>
<reference evidence="2 3" key="1">
    <citation type="journal article" date="2024" name="Int. J. Syst. Evol. Microbiol.">
        <title>Clostridium omnivorum sp. nov., isolated from anoxic soil under the treatment of reductive soil disinfestation.</title>
        <authorList>
            <person name="Ueki A."/>
            <person name="Tonouchi A."/>
            <person name="Kaku N."/>
            <person name="Honma S."/>
            <person name="Ueki K."/>
        </authorList>
    </citation>
    <scope>NUCLEOTIDE SEQUENCE [LARGE SCALE GENOMIC DNA]</scope>
    <source>
        <strain evidence="2 3">E14</strain>
    </source>
</reference>
<dbReference type="Pfam" id="PF07963">
    <property type="entry name" value="N_methyl"/>
    <property type="match status" value="1"/>
</dbReference>
<keyword evidence="1" id="KW-0472">Membrane</keyword>
<evidence type="ECO:0000313" key="3">
    <source>
        <dbReference type="Proteomes" id="UP001208567"/>
    </source>
</evidence>
<keyword evidence="1" id="KW-0812">Transmembrane</keyword>
<gene>
    <name evidence="2" type="ORF">bsdE14_28150</name>
</gene>
<comment type="caution">
    <text evidence="2">The sequence shown here is derived from an EMBL/GenBank/DDBJ whole genome shotgun (WGS) entry which is preliminary data.</text>
</comment>
<sequence>MRKKFVKNKKGITLIEVVISAAILSIIIVPISMMINTSVKTNKNSESKQQATVIAQKLIEDLKVKNKPVGESIRLLDGSITLNKMVVPDTGHDIGYKATNLDVGQGFIADMSFQRRETYKGNTAGTLSDSDFDVIIDMIDSSSFKLTSKGIDGTPYEQYSYTLANSLYIKEVSDTIIELYDYKKINEKNLIVSLQNKAGKTGKVKIVYETGMVSSDIRVSSYNTTDSDASKALTVYCYKNNSETVSNTVSNIGGYVNIYDNLKVINVPTSDTRGIYDVTVTLYKMDNGTKKKVYDVKSSVNLMN</sequence>
<keyword evidence="1" id="KW-1133">Transmembrane helix</keyword>
<keyword evidence="3" id="KW-1185">Reference proteome</keyword>
<accession>A0ABQ5N8P5</accession>
<proteinExistence type="predicted"/>
<protein>
    <recommendedName>
        <fullName evidence="4">Prepilin-type N-terminal cleavage/methylation domain-containing protein</fullName>
    </recommendedName>
</protein>
<evidence type="ECO:0000313" key="2">
    <source>
        <dbReference type="EMBL" id="GLC31405.1"/>
    </source>
</evidence>
<organism evidence="2 3">
    <name type="scientific">Clostridium omnivorum</name>
    <dbReference type="NCBI Taxonomy" id="1604902"/>
    <lineage>
        <taxon>Bacteria</taxon>
        <taxon>Bacillati</taxon>
        <taxon>Bacillota</taxon>
        <taxon>Clostridia</taxon>
        <taxon>Eubacteriales</taxon>
        <taxon>Clostridiaceae</taxon>
        <taxon>Clostridium</taxon>
    </lineage>
</organism>
<evidence type="ECO:0000256" key="1">
    <source>
        <dbReference type="SAM" id="Phobius"/>
    </source>
</evidence>
<evidence type="ECO:0008006" key="4">
    <source>
        <dbReference type="Google" id="ProtNLM"/>
    </source>
</evidence>
<dbReference type="RefSeq" id="WP_264850691.1">
    <property type="nucleotide sequence ID" value="NZ_BRXR01000001.1"/>
</dbReference>
<dbReference type="InterPro" id="IPR012902">
    <property type="entry name" value="N_methyl_site"/>
</dbReference>
<name>A0ABQ5N8P5_9CLOT</name>
<dbReference type="Proteomes" id="UP001208567">
    <property type="component" value="Unassembled WGS sequence"/>
</dbReference>